<keyword evidence="3" id="KW-0614">Plasmid</keyword>
<sequence length="153" mass="17951">MVSRQYFDLVEIATLDFVKKVHRRMFGKTWRWAGQFRTSNKNIGVDWVGIPVELRVLVDDLRYQLKNKSYPLDELAVRFHHRLVAVHPFVNGNGRHARLMTDILLLSQGEKRFSWGRAEDLIVKSPVRKKYISALRAADKLDYAPLLTFVKER</sequence>
<geneLocation type="plasmid" evidence="3">
    <name>unnamed</name>
</geneLocation>
<evidence type="ECO:0000313" key="3">
    <source>
        <dbReference type="EMBL" id="ASY91600.1"/>
    </source>
</evidence>
<accession>A0A2K2EIN5</accession>
<dbReference type="InterPro" id="IPR036597">
    <property type="entry name" value="Fido-like_dom_sf"/>
</dbReference>
<dbReference type="EMBL" id="KY271744">
    <property type="protein sequence ID" value="ASY91600.1"/>
    <property type="molecule type" value="Genomic_DNA"/>
</dbReference>
<reference evidence="3" key="1">
    <citation type="journal article" date="2017" name="Front. Microbiol.">
        <title>Genome Plasticity and Polymorphisms in Critical Genes Correlate with Increased Virulence of Dutch Outbreak-Related Coxiella burnetii Strains.</title>
        <authorList>
            <person name="Kuley R."/>
            <person name="Kuijt E."/>
            <person name="Smits M.A."/>
            <person name="Roest H.I.J."/>
            <person name="Smith H.E."/>
            <person name="Bossers A."/>
        </authorList>
    </citation>
    <scope>NUCLEOTIDE SEQUENCE</scope>
    <source>
        <strain evidence="3">Schperling</strain>
        <plasmid evidence="3">unnamed</plasmid>
    </source>
</reference>
<evidence type="ECO:0000256" key="1">
    <source>
        <dbReference type="PIRSR" id="PIRSR640198-1"/>
    </source>
</evidence>
<dbReference type="Pfam" id="PF02661">
    <property type="entry name" value="Fic"/>
    <property type="match status" value="1"/>
</dbReference>
<proteinExistence type="predicted"/>
<dbReference type="PANTHER" id="PTHR13504">
    <property type="entry name" value="FIDO DOMAIN-CONTAINING PROTEIN DDB_G0283145"/>
    <property type="match status" value="1"/>
</dbReference>
<dbReference type="InterPro" id="IPR013436">
    <property type="entry name" value="Mobile_mystery_prot_B"/>
</dbReference>
<dbReference type="PANTHER" id="PTHR13504:SF39">
    <property type="entry name" value="CELL FILAMENTATION PROTEIN"/>
    <property type="match status" value="1"/>
</dbReference>
<organism evidence="3">
    <name type="scientific">Coxiella burnetii</name>
    <dbReference type="NCBI Taxonomy" id="777"/>
    <lineage>
        <taxon>Bacteria</taxon>
        <taxon>Pseudomonadati</taxon>
        <taxon>Pseudomonadota</taxon>
        <taxon>Gammaproteobacteria</taxon>
        <taxon>Legionellales</taxon>
        <taxon>Coxiellaceae</taxon>
        <taxon>Coxiella</taxon>
    </lineage>
</organism>
<evidence type="ECO:0000259" key="2">
    <source>
        <dbReference type="PROSITE" id="PS51459"/>
    </source>
</evidence>
<feature type="domain" description="Fido" evidence="2">
    <location>
        <begin position="13"/>
        <end position="152"/>
    </location>
</feature>
<dbReference type="PROSITE" id="PS51459">
    <property type="entry name" value="FIDO"/>
    <property type="match status" value="1"/>
</dbReference>
<feature type="active site" evidence="1">
    <location>
        <position position="87"/>
    </location>
</feature>
<dbReference type="AlphaFoldDB" id="A0A2K2EIN5"/>
<dbReference type="SUPFAM" id="SSF140931">
    <property type="entry name" value="Fic-like"/>
    <property type="match status" value="1"/>
</dbReference>
<dbReference type="InterPro" id="IPR003812">
    <property type="entry name" value="Fido"/>
</dbReference>
<dbReference type="InterPro" id="IPR040198">
    <property type="entry name" value="Fido_containing"/>
</dbReference>
<dbReference type="Gene3D" id="1.10.3290.10">
    <property type="entry name" value="Fido-like domain"/>
    <property type="match status" value="1"/>
</dbReference>
<protein>
    <submittedName>
        <fullName evidence="3">Mobile mystery protein B</fullName>
    </submittedName>
</protein>
<name>A0A2K2EIN5_COXBE</name>
<dbReference type="NCBIfam" id="TIGR02613">
    <property type="entry name" value="mob_myst_B"/>
    <property type="match status" value="1"/>
</dbReference>